<name>A0A2I1M3P4_9FIRM</name>
<dbReference type="EMBL" id="PKGS01000011">
    <property type="protein sequence ID" value="PKZ14737.1"/>
    <property type="molecule type" value="Genomic_DNA"/>
</dbReference>
<reference evidence="2 3" key="1">
    <citation type="submission" date="2017-12" db="EMBL/GenBank/DDBJ databases">
        <title>Phylogenetic diversity of female urinary microbiome.</title>
        <authorList>
            <person name="Thomas-White K."/>
            <person name="Wolfe A.J."/>
        </authorList>
    </citation>
    <scope>NUCLEOTIDE SEQUENCE [LARGE SCALE GENOMIC DNA]</scope>
    <source>
        <strain evidence="2 3">UMB0119</strain>
    </source>
</reference>
<feature type="transmembrane region" description="Helical" evidence="1">
    <location>
        <begin position="62"/>
        <end position="82"/>
    </location>
</feature>
<dbReference type="Proteomes" id="UP000234335">
    <property type="component" value="Unassembled WGS sequence"/>
</dbReference>
<gene>
    <name evidence="2" type="ORF">CYJ34_09130</name>
</gene>
<evidence type="ECO:0008006" key="4">
    <source>
        <dbReference type="Google" id="ProtNLM"/>
    </source>
</evidence>
<protein>
    <recommendedName>
        <fullName evidence="4">ABC-2 family transporter protein</fullName>
    </recommendedName>
</protein>
<accession>A0A2I1M3P4</accession>
<dbReference type="AlphaFoldDB" id="A0A2I1M3P4"/>
<feature type="transmembrane region" description="Helical" evidence="1">
    <location>
        <begin position="20"/>
        <end position="42"/>
    </location>
</feature>
<organism evidence="2 3">
    <name type="scientific">Anaerococcus octavius</name>
    <dbReference type="NCBI Taxonomy" id="54007"/>
    <lineage>
        <taxon>Bacteria</taxon>
        <taxon>Bacillati</taxon>
        <taxon>Bacillota</taxon>
        <taxon>Tissierellia</taxon>
        <taxon>Tissierellales</taxon>
        <taxon>Peptoniphilaceae</taxon>
        <taxon>Anaerococcus</taxon>
    </lineage>
</organism>
<comment type="caution">
    <text evidence="2">The sequence shown here is derived from an EMBL/GenBank/DDBJ whole genome shotgun (WGS) entry which is preliminary data.</text>
</comment>
<evidence type="ECO:0000313" key="3">
    <source>
        <dbReference type="Proteomes" id="UP000234335"/>
    </source>
</evidence>
<keyword evidence="1" id="KW-0812">Transmembrane</keyword>
<keyword evidence="3" id="KW-1185">Reference proteome</keyword>
<evidence type="ECO:0000313" key="2">
    <source>
        <dbReference type="EMBL" id="PKZ14737.1"/>
    </source>
</evidence>
<dbReference type="RefSeq" id="WP_101540982.1">
    <property type="nucleotide sequence ID" value="NZ_PKGS01000011.1"/>
</dbReference>
<feature type="transmembrane region" description="Helical" evidence="1">
    <location>
        <begin position="109"/>
        <end position="130"/>
    </location>
</feature>
<keyword evidence="1" id="KW-0472">Membrane</keyword>
<evidence type="ECO:0000256" key="1">
    <source>
        <dbReference type="SAM" id="Phobius"/>
    </source>
</evidence>
<sequence>MNNLTMPVFKTIYKRKPAKIFMSFGIFPILIMIISLLPTNFMQIGGIDNSMSFMDFFDLCQSIVFDTVLPLVALIYLIIYSINQEIEKGTLYLYKDLDRNKIIDAKIKSIILVYVVFSLITFLAALIAYYSHFKNLSYGSGEFISSIRSDRETMWISLIGKLYIYNNYSYCCIFIN</sequence>
<keyword evidence="1" id="KW-1133">Transmembrane helix</keyword>
<proteinExistence type="predicted"/>